<reference evidence="1 2" key="1">
    <citation type="journal article" date="2018" name="Front. Plant Sci.">
        <title>Red Clover (Trifolium pratense) and Zigzag Clover (T. medium) - A Picture of Genomic Similarities and Differences.</title>
        <authorList>
            <person name="Dluhosova J."/>
            <person name="Istvanek J."/>
            <person name="Nedelnik J."/>
            <person name="Repkova J."/>
        </authorList>
    </citation>
    <scope>NUCLEOTIDE SEQUENCE [LARGE SCALE GENOMIC DNA]</scope>
    <source>
        <strain evidence="2">cv. 10/8</strain>
        <tissue evidence="1">Leaf</tissue>
    </source>
</reference>
<keyword evidence="2" id="KW-1185">Reference proteome</keyword>
<protein>
    <submittedName>
        <fullName evidence="1">NBS-containing resistance-like protein</fullName>
    </submittedName>
</protein>
<sequence length="57" mass="6653">MESIPRLKEVPSSIKLLDKLKLIDLVDMPDEFVKSIDQDKGHNHWIIKHVALVLIRH</sequence>
<feature type="non-terminal residue" evidence="1">
    <location>
        <position position="57"/>
    </location>
</feature>
<evidence type="ECO:0000313" key="2">
    <source>
        <dbReference type="Proteomes" id="UP000265520"/>
    </source>
</evidence>
<evidence type="ECO:0000313" key="1">
    <source>
        <dbReference type="EMBL" id="MCI73379.1"/>
    </source>
</evidence>
<organism evidence="1 2">
    <name type="scientific">Trifolium medium</name>
    <dbReference type="NCBI Taxonomy" id="97028"/>
    <lineage>
        <taxon>Eukaryota</taxon>
        <taxon>Viridiplantae</taxon>
        <taxon>Streptophyta</taxon>
        <taxon>Embryophyta</taxon>
        <taxon>Tracheophyta</taxon>
        <taxon>Spermatophyta</taxon>
        <taxon>Magnoliopsida</taxon>
        <taxon>eudicotyledons</taxon>
        <taxon>Gunneridae</taxon>
        <taxon>Pentapetalae</taxon>
        <taxon>rosids</taxon>
        <taxon>fabids</taxon>
        <taxon>Fabales</taxon>
        <taxon>Fabaceae</taxon>
        <taxon>Papilionoideae</taxon>
        <taxon>50 kb inversion clade</taxon>
        <taxon>NPAAA clade</taxon>
        <taxon>Hologalegina</taxon>
        <taxon>IRL clade</taxon>
        <taxon>Trifolieae</taxon>
        <taxon>Trifolium</taxon>
    </lineage>
</organism>
<dbReference type="AlphaFoldDB" id="A0A392UIE0"/>
<accession>A0A392UIE0</accession>
<dbReference type="EMBL" id="LXQA010837202">
    <property type="protein sequence ID" value="MCI73379.1"/>
    <property type="molecule type" value="Genomic_DNA"/>
</dbReference>
<name>A0A392UIE0_9FABA</name>
<dbReference type="Proteomes" id="UP000265520">
    <property type="component" value="Unassembled WGS sequence"/>
</dbReference>
<comment type="caution">
    <text evidence="1">The sequence shown here is derived from an EMBL/GenBank/DDBJ whole genome shotgun (WGS) entry which is preliminary data.</text>
</comment>
<proteinExistence type="predicted"/>